<evidence type="ECO:0000313" key="3">
    <source>
        <dbReference type="Proteomes" id="UP000271683"/>
    </source>
</evidence>
<dbReference type="RefSeq" id="WP_123678505.1">
    <property type="nucleotide sequence ID" value="NZ_RJKL01000001.1"/>
</dbReference>
<feature type="compositionally biased region" description="Low complexity" evidence="1">
    <location>
        <begin position="346"/>
        <end position="360"/>
    </location>
</feature>
<feature type="region of interest" description="Disordered" evidence="1">
    <location>
        <begin position="318"/>
        <end position="401"/>
    </location>
</feature>
<gene>
    <name evidence="2" type="ORF">EDD30_5112</name>
</gene>
<evidence type="ECO:0000256" key="1">
    <source>
        <dbReference type="SAM" id="MobiDB-lite"/>
    </source>
</evidence>
<comment type="caution">
    <text evidence="2">The sequence shown here is derived from an EMBL/GenBank/DDBJ whole genome shotgun (WGS) entry which is preliminary data.</text>
</comment>
<feature type="compositionally biased region" description="Low complexity" evidence="1">
    <location>
        <begin position="201"/>
        <end position="212"/>
    </location>
</feature>
<name>A0A3N1GPK6_9ACTN</name>
<sequence length="401" mass="42002">MHDLPDVFGPLQGGERSLWRGRCAVAEYAFDRAASLPRWTLPEATEVLVTDRRIAYAHTSAGGPDDLEIKSGELRWLYPQYIRVQPGSLRPGRTAAVTQIQLVCGGADGSYPALVFAGGDLTEVREADRLANVIRQAIAGFRVDNANKLGLPESQARMLSKMLIGPEFTNFQGGEGQTVSMLGALPVPRPAPADPEPEPAAPARHAGSAAVPDARHAAVPDARHPTVPDARHAAIPGAGHAAIPGAGHAANSDAGQARHAEPVGRLPGYRPGRAADEARALQAAAAEQAAHQAEPDLASRAASLAARVADLVSGMTAETGAGHSTEHPPPAQQAHQPSLHPPTPHQPAADQPATDQPATDLADRAERVRRTAARFAANSAKLKAPAHRAEHESGTSPWGQR</sequence>
<feature type="region of interest" description="Disordered" evidence="1">
    <location>
        <begin position="188"/>
        <end position="294"/>
    </location>
</feature>
<feature type="compositionally biased region" description="Basic and acidic residues" evidence="1">
    <location>
        <begin position="213"/>
        <end position="232"/>
    </location>
</feature>
<dbReference type="OrthoDB" id="3360687at2"/>
<reference evidence="2 3" key="1">
    <citation type="submission" date="2018-11" db="EMBL/GenBank/DDBJ databases">
        <title>Sequencing the genomes of 1000 actinobacteria strains.</title>
        <authorList>
            <person name="Klenk H.-P."/>
        </authorList>
    </citation>
    <scope>NUCLEOTIDE SEQUENCE [LARGE SCALE GENOMIC DNA]</scope>
    <source>
        <strain evidence="2 3">DSM 43634</strain>
    </source>
</reference>
<proteinExistence type="predicted"/>
<dbReference type="AlphaFoldDB" id="A0A3N1GPK6"/>
<feature type="compositionally biased region" description="Low complexity" evidence="1">
    <location>
        <begin position="280"/>
        <end position="294"/>
    </location>
</feature>
<dbReference type="EMBL" id="RJKL01000001">
    <property type="protein sequence ID" value="ROP32177.1"/>
    <property type="molecule type" value="Genomic_DNA"/>
</dbReference>
<feature type="compositionally biased region" description="Low complexity" evidence="1">
    <location>
        <begin position="233"/>
        <end position="250"/>
    </location>
</feature>
<organism evidence="2 3">
    <name type="scientific">Couchioplanes caeruleus</name>
    <dbReference type="NCBI Taxonomy" id="56438"/>
    <lineage>
        <taxon>Bacteria</taxon>
        <taxon>Bacillati</taxon>
        <taxon>Actinomycetota</taxon>
        <taxon>Actinomycetes</taxon>
        <taxon>Micromonosporales</taxon>
        <taxon>Micromonosporaceae</taxon>
        <taxon>Couchioplanes</taxon>
    </lineage>
</organism>
<protein>
    <submittedName>
        <fullName evidence="2">Uncharacterized protein</fullName>
    </submittedName>
</protein>
<dbReference type="Proteomes" id="UP000271683">
    <property type="component" value="Unassembled WGS sequence"/>
</dbReference>
<accession>A0A3N1GPK6</accession>
<feature type="compositionally biased region" description="Pro residues" evidence="1">
    <location>
        <begin position="188"/>
        <end position="200"/>
    </location>
</feature>
<evidence type="ECO:0000313" key="2">
    <source>
        <dbReference type="EMBL" id="ROP32177.1"/>
    </source>
</evidence>